<evidence type="ECO:0000313" key="2">
    <source>
        <dbReference type="EMBL" id="VIO94071.1"/>
    </source>
</evidence>
<dbReference type="EMBL" id="LN856473">
    <property type="protein sequence ID" value="CDQ06772.1"/>
    <property type="molecule type" value="Genomic_DNA"/>
</dbReference>
<sequence length="140" mass="15974">MDRSTIKDAIIRRYRQPQMTPGDSESSILCPQRSLITDSLEESLRTAQQLKFGAYCEVLKQSYRPPRCGHHRLAQGSTVIEVSLCTLQLIKFLRWAFRTALAKLFKKVWNNKHLKKTALDHYVYSGARVLDNLPSSPAAP</sequence>
<evidence type="ECO:0000313" key="4">
    <source>
        <dbReference type="WBParaSite" id="Bm8608.1"/>
    </source>
</evidence>
<accession>A0A0K0JWF0</accession>
<dbReference type="KEGG" id="bmy:BM_BM8608"/>
<proteinExistence type="predicted"/>
<evidence type="ECO:0000313" key="1">
    <source>
        <dbReference type="EMBL" id="CDQ06772.1"/>
    </source>
</evidence>
<dbReference type="RefSeq" id="XP_042934723.1">
    <property type="nucleotide sequence ID" value="XM_043078789.1"/>
</dbReference>
<evidence type="ECO:0000313" key="5">
    <source>
        <dbReference type="WormBase" id="Bm8608"/>
    </source>
</evidence>
<dbReference type="Proteomes" id="UP000006672">
    <property type="component" value="Unassembled WGS sequence"/>
</dbReference>
<keyword evidence="3" id="KW-1185">Reference proteome</keyword>
<reference evidence="1 3" key="1">
    <citation type="journal article" date="2007" name="Science">
        <title>Draft genome of the filarial nematode parasite Brugia malayi.</title>
        <authorList>
            <person name="Ghedin E."/>
            <person name="Wang S."/>
            <person name="Spiro D."/>
            <person name="Caler E."/>
            <person name="Zhao Q."/>
            <person name="Crabtree J."/>
            <person name="Allen J.E."/>
            <person name="Delcher A.L."/>
            <person name="Guiliano D.B."/>
            <person name="Miranda-Saavedra D."/>
            <person name="Angiuoli S.V."/>
            <person name="Creasy T."/>
            <person name="Amedeo P."/>
            <person name="Haas B."/>
            <person name="El-Sayed N.M."/>
            <person name="Wortman J.R."/>
            <person name="Feldblyum T."/>
            <person name="Tallon L."/>
            <person name="Schatz M."/>
            <person name="Shumway M."/>
            <person name="Koo H."/>
            <person name="Salzberg S.L."/>
            <person name="Schobel S."/>
            <person name="Pertea M."/>
            <person name="Pop M."/>
            <person name="White O."/>
            <person name="Barton G.J."/>
            <person name="Carlow C.K."/>
            <person name="Crawford M.J."/>
            <person name="Daub J."/>
            <person name="Dimmic M.W."/>
            <person name="Estes C.F."/>
            <person name="Foster J.M."/>
            <person name="Ganatra M."/>
            <person name="Gregory W.F."/>
            <person name="Johnson N.M."/>
            <person name="Jin J."/>
            <person name="Komuniecki R."/>
            <person name="Korf I."/>
            <person name="Kumar S."/>
            <person name="Laney S."/>
            <person name="Li B.W."/>
            <person name="Li W."/>
            <person name="Lindblom T.H."/>
            <person name="Lustigman S."/>
            <person name="Ma D."/>
            <person name="Maina C.V."/>
            <person name="Martin D.M."/>
            <person name="McCarter J.P."/>
            <person name="McReynolds L."/>
            <person name="Mitreva M."/>
            <person name="Nutman T.B."/>
            <person name="Parkinson J."/>
            <person name="Peregrin-Alvarez J.M."/>
            <person name="Poole C."/>
            <person name="Ren Q."/>
            <person name="Saunders L."/>
            <person name="Sluder A.E."/>
            <person name="Smith K."/>
            <person name="Stanke M."/>
            <person name="Unnasch T.R."/>
            <person name="Ware J."/>
            <person name="Wei A.D."/>
            <person name="Weil G."/>
            <person name="Williams D.J."/>
            <person name="Zhang Y."/>
            <person name="Williams S.A."/>
            <person name="Fraser-Liggett C."/>
            <person name="Slatko B."/>
            <person name="Blaxter M.L."/>
            <person name="Scott A.L."/>
        </authorList>
    </citation>
    <scope>NUCLEOTIDE SEQUENCE</scope>
    <source>
        <strain evidence="1 3">FR3</strain>
    </source>
</reference>
<protein>
    <submittedName>
        <fullName evidence="1 4">Bm8608</fullName>
    </submittedName>
</protein>
<dbReference type="WBParaSite" id="Bm8608.1">
    <property type="protein sequence ID" value="Bm8608.1"/>
    <property type="gene ID" value="WBGene00228869"/>
</dbReference>
<reference evidence="1" key="2">
    <citation type="submission" date="2012-12" db="EMBL/GenBank/DDBJ databases">
        <authorList>
            <person name="Gao Y.W."/>
            <person name="Fan S.T."/>
            <person name="Sun H.T."/>
            <person name="Wang Z."/>
            <person name="Gao X.L."/>
            <person name="Li Y.G."/>
            <person name="Wang T.C."/>
            <person name="Zhang K."/>
            <person name="Xu W.W."/>
            <person name="Yu Z.J."/>
            <person name="Xia X.Z."/>
        </authorList>
    </citation>
    <scope>NUCLEOTIDE SEQUENCE</scope>
    <source>
        <strain evidence="1">FR3</strain>
    </source>
</reference>
<name>A0A0K0JWF0_BRUMA</name>
<dbReference type="WormBase" id="Bm8608">
    <property type="protein sequence ID" value="BM23278"/>
    <property type="gene ID" value="WBGene00228869"/>
</dbReference>
<dbReference type="GeneID" id="66060297"/>
<reference evidence="4" key="4">
    <citation type="submission" date="2019-12" db="UniProtKB">
        <authorList>
            <consortium name="WormBaseParasite"/>
        </authorList>
    </citation>
    <scope>IDENTIFICATION</scope>
</reference>
<accession>A0A4E9FB14</accession>
<gene>
    <name evidence="1 4 5" type="ORF">Bm8608</name>
    <name evidence="2" type="ORF">BM_BM8608</name>
    <name evidence="1" type="ORF">BM_Bm8608</name>
</gene>
<reference evidence="2" key="3">
    <citation type="submission" date="2019-04" db="EMBL/GenBank/DDBJ databases">
        <authorList>
            <person name="Howe K."/>
            <person name="Paulini M."/>
            <person name="Williams G."/>
        </authorList>
    </citation>
    <scope>NUCLEOTIDE SEQUENCE [LARGE SCALE GENOMIC DNA]</scope>
    <source>
        <strain evidence="2">FR3</strain>
    </source>
</reference>
<organism evidence="3 4">
    <name type="scientific">Brugia malayi</name>
    <name type="common">Filarial nematode worm</name>
    <dbReference type="NCBI Taxonomy" id="6279"/>
    <lineage>
        <taxon>Eukaryota</taxon>
        <taxon>Metazoa</taxon>
        <taxon>Ecdysozoa</taxon>
        <taxon>Nematoda</taxon>
        <taxon>Chromadorea</taxon>
        <taxon>Rhabditida</taxon>
        <taxon>Spirurina</taxon>
        <taxon>Spiruromorpha</taxon>
        <taxon>Filarioidea</taxon>
        <taxon>Onchocercidae</taxon>
        <taxon>Brugia</taxon>
    </lineage>
</organism>
<dbReference type="EMBL" id="CAAKNF010000193">
    <property type="protein sequence ID" value="VIO94071.1"/>
    <property type="molecule type" value="Genomic_DNA"/>
</dbReference>
<dbReference type="AlphaFoldDB" id="A0A0K0JWF0"/>
<evidence type="ECO:0000313" key="3">
    <source>
        <dbReference type="Proteomes" id="UP000006672"/>
    </source>
</evidence>
<dbReference type="CTD" id="66060297"/>